<evidence type="ECO:0000313" key="3">
    <source>
        <dbReference type="Proteomes" id="UP000009080"/>
    </source>
</evidence>
<dbReference type="KEGG" id="ttu:TERTU_2599"/>
<gene>
    <name evidence="2" type="ordered locus">TERTU_2599</name>
</gene>
<sequence length="106" mass="12134">MGLRILPEVIHSLQRDQNVTTEIIPGRYRHFRGNEYQVLDTARHSETEEVMVVYRCLYGDHSLWVRPLSLFASLVEVEIEGQLKSVPRFALVEPVDDRLADSGGLV</sequence>
<dbReference type="EMBL" id="CP001614">
    <property type="protein sequence ID" value="ACR10914.1"/>
    <property type="molecule type" value="Genomic_DNA"/>
</dbReference>
<accession>C5BLS9</accession>
<feature type="domain" description="DUF1653" evidence="1">
    <location>
        <begin position="26"/>
        <end position="90"/>
    </location>
</feature>
<dbReference type="InterPro" id="IPR037135">
    <property type="entry name" value="DUF1653-like_dom_sf"/>
</dbReference>
<dbReference type="STRING" id="377629.TERTU_2599"/>
<evidence type="ECO:0000259" key="1">
    <source>
        <dbReference type="Pfam" id="PF07866"/>
    </source>
</evidence>
<organism evidence="2 3">
    <name type="scientific">Teredinibacter turnerae (strain ATCC 39867 / T7901)</name>
    <dbReference type="NCBI Taxonomy" id="377629"/>
    <lineage>
        <taxon>Bacteria</taxon>
        <taxon>Pseudomonadati</taxon>
        <taxon>Pseudomonadota</taxon>
        <taxon>Gammaproteobacteria</taxon>
        <taxon>Cellvibrionales</taxon>
        <taxon>Cellvibrionaceae</taxon>
        <taxon>Teredinibacter</taxon>
    </lineage>
</organism>
<dbReference type="AlphaFoldDB" id="C5BLS9"/>
<dbReference type="Pfam" id="PF07866">
    <property type="entry name" value="DUF1653"/>
    <property type="match status" value="1"/>
</dbReference>
<protein>
    <recommendedName>
        <fullName evidence="1">DUF1653 domain-containing protein</fullName>
    </recommendedName>
</protein>
<dbReference type="Proteomes" id="UP000009080">
    <property type="component" value="Chromosome"/>
</dbReference>
<reference evidence="2 3" key="1">
    <citation type="journal article" date="2009" name="PLoS ONE">
        <title>The complete genome of Teredinibacter turnerae T7901: an intracellular endosymbiont of marine wood-boring bivalves (shipworms).</title>
        <authorList>
            <person name="Yang J.C."/>
            <person name="Madupu R."/>
            <person name="Durkin A.S."/>
            <person name="Ekborg N.A."/>
            <person name="Pedamallu C.S."/>
            <person name="Hostetler J.B."/>
            <person name="Radune D."/>
            <person name="Toms B.S."/>
            <person name="Henrissat B."/>
            <person name="Coutinho P.M."/>
            <person name="Schwarz S."/>
            <person name="Field L."/>
            <person name="Trindade-Silva A.E."/>
            <person name="Soares C.A.G."/>
            <person name="Elshahawi S."/>
            <person name="Hanora A."/>
            <person name="Schmidt E.W."/>
            <person name="Haygood M.G."/>
            <person name="Posfai J."/>
            <person name="Benner J."/>
            <person name="Madinger C."/>
            <person name="Nove J."/>
            <person name="Anton B."/>
            <person name="Chaudhary K."/>
            <person name="Foster J."/>
            <person name="Holman A."/>
            <person name="Kumar S."/>
            <person name="Lessard P.A."/>
            <person name="Luyten Y.A."/>
            <person name="Slatko B."/>
            <person name="Wood N."/>
            <person name="Wu B."/>
            <person name="Teplitski M."/>
            <person name="Mougous J.D."/>
            <person name="Ward N."/>
            <person name="Eisen J.A."/>
            <person name="Badger J.H."/>
            <person name="Distel D.L."/>
        </authorList>
    </citation>
    <scope>NUCLEOTIDE SEQUENCE [LARGE SCALE GENOMIC DNA]</scope>
    <source>
        <strain evidence="3">ATCC 39867 / T7901</strain>
    </source>
</reference>
<keyword evidence="3" id="KW-1185">Reference proteome</keyword>
<dbReference type="InterPro" id="IPR023387">
    <property type="entry name" value="DUF1653-like_dom"/>
</dbReference>
<name>C5BLS9_TERTT</name>
<proteinExistence type="predicted"/>
<dbReference type="Gene3D" id="2.30.30.320">
    <property type="entry name" value="DUF1653-like domain"/>
    <property type="match status" value="1"/>
</dbReference>
<evidence type="ECO:0000313" key="2">
    <source>
        <dbReference type="EMBL" id="ACR10914.1"/>
    </source>
</evidence>
<dbReference type="eggNOG" id="COG4728">
    <property type="taxonomic scope" value="Bacteria"/>
</dbReference>
<dbReference type="HOGENOM" id="CLU_097488_4_2_6"/>